<gene>
    <name evidence="9" type="ORF">N799_02965</name>
</gene>
<evidence type="ECO:0000256" key="5">
    <source>
        <dbReference type="PROSITE-ProRule" id="PRU00520"/>
    </source>
</evidence>
<feature type="compositionally biased region" description="Basic and acidic residues" evidence="7">
    <location>
        <begin position="68"/>
        <end position="77"/>
    </location>
</feature>
<dbReference type="Gene3D" id="3.30.70.100">
    <property type="match status" value="1"/>
</dbReference>
<accession>A0A0A0F0H6</accession>
<dbReference type="PANTHER" id="PTHR47268:SF4">
    <property type="entry name" value="ACYLPHOSPHATASE"/>
    <property type="match status" value="1"/>
</dbReference>
<dbReference type="InterPro" id="IPR020456">
    <property type="entry name" value="Acylphosphatase"/>
</dbReference>
<dbReference type="STRING" id="913325.N799_02965"/>
<dbReference type="PROSITE" id="PS51160">
    <property type="entry name" value="ACYLPHOSPHATASE_3"/>
    <property type="match status" value="1"/>
</dbReference>
<organism evidence="9 10">
    <name type="scientific">Lysobacter arseniciresistens ZS79</name>
    <dbReference type="NCBI Taxonomy" id="913325"/>
    <lineage>
        <taxon>Bacteria</taxon>
        <taxon>Pseudomonadati</taxon>
        <taxon>Pseudomonadota</taxon>
        <taxon>Gammaproteobacteria</taxon>
        <taxon>Lysobacterales</taxon>
        <taxon>Lysobacteraceae</taxon>
        <taxon>Novilysobacter</taxon>
    </lineage>
</organism>
<evidence type="ECO:0000256" key="7">
    <source>
        <dbReference type="SAM" id="MobiDB-lite"/>
    </source>
</evidence>
<dbReference type="InterPro" id="IPR001792">
    <property type="entry name" value="Acylphosphatase-like_dom"/>
</dbReference>
<dbReference type="GO" id="GO:0003998">
    <property type="term" value="F:acylphosphatase activity"/>
    <property type="evidence" value="ECO:0007669"/>
    <property type="project" value="UniProtKB-EC"/>
</dbReference>
<sequence>MTAARFMVGGRVQGVFFRAGTCEQAVRLGLRGHARNLADGRVEVLAVGDAAAIETLAGWLRRGPENARVDELERMDADPAEAGEGFEIG</sequence>
<dbReference type="EC" id="3.6.1.7" evidence="2 5"/>
<dbReference type="EMBL" id="AVPT01000010">
    <property type="protein sequence ID" value="KGM56686.1"/>
    <property type="molecule type" value="Genomic_DNA"/>
</dbReference>
<evidence type="ECO:0000259" key="8">
    <source>
        <dbReference type="PROSITE" id="PS51160"/>
    </source>
</evidence>
<dbReference type="eggNOG" id="COG1254">
    <property type="taxonomic scope" value="Bacteria"/>
</dbReference>
<dbReference type="SUPFAM" id="SSF54975">
    <property type="entry name" value="Acylphosphatase/BLUF domain-like"/>
    <property type="match status" value="1"/>
</dbReference>
<evidence type="ECO:0000256" key="4">
    <source>
        <dbReference type="ARBA" id="ARBA00047645"/>
    </source>
</evidence>
<feature type="domain" description="Acylphosphatase-like" evidence="8">
    <location>
        <begin position="3"/>
        <end position="89"/>
    </location>
</feature>
<protein>
    <recommendedName>
        <fullName evidence="3 5">acylphosphatase</fullName>
        <ecNumber evidence="2 5">3.6.1.7</ecNumber>
    </recommendedName>
</protein>
<feature type="active site" evidence="5">
    <location>
        <position position="18"/>
    </location>
</feature>
<dbReference type="PROSITE" id="PS00150">
    <property type="entry name" value="ACYLPHOSPHATASE_1"/>
    <property type="match status" value="1"/>
</dbReference>
<feature type="region of interest" description="Disordered" evidence="7">
    <location>
        <begin position="68"/>
        <end position="89"/>
    </location>
</feature>
<comment type="similarity">
    <text evidence="1 6">Belongs to the acylphosphatase family.</text>
</comment>
<reference evidence="9 10" key="1">
    <citation type="journal article" date="2015" name="Stand. Genomic Sci.">
        <title>Genomic information of the arsenic-resistant bacterium Lysobacter arseniciresistens type strain ZS79(T) and comparison of Lysobacter draft genomes.</title>
        <authorList>
            <person name="Liu L."/>
            <person name="Zhang S."/>
            <person name="Luo M."/>
            <person name="Wang G."/>
        </authorList>
    </citation>
    <scope>NUCLEOTIDE SEQUENCE [LARGE SCALE GENOMIC DNA]</scope>
    <source>
        <strain evidence="9 10">ZS79</strain>
    </source>
</reference>
<dbReference type="PANTHER" id="PTHR47268">
    <property type="entry name" value="ACYLPHOSPHATASE"/>
    <property type="match status" value="1"/>
</dbReference>
<dbReference type="InterPro" id="IPR017968">
    <property type="entry name" value="Acylphosphatase_CS"/>
</dbReference>
<name>A0A0A0F0H6_9GAMM</name>
<dbReference type="RefSeq" id="WP_036210084.1">
    <property type="nucleotide sequence ID" value="NZ_AVPT01000010.1"/>
</dbReference>
<feature type="active site" evidence="5">
    <location>
        <position position="36"/>
    </location>
</feature>
<dbReference type="InterPro" id="IPR036046">
    <property type="entry name" value="Acylphosphatase-like_dom_sf"/>
</dbReference>
<evidence type="ECO:0000256" key="3">
    <source>
        <dbReference type="ARBA" id="ARBA00015991"/>
    </source>
</evidence>
<evidence type="ECO:0000256" key="1">
    <source>
        <dbReference type="ARBA" id="ARBA00005614"/>
    </source>
</evidence>
<evidence type="ECO:0000313" key="9">
    <source>
        <dbReference type="EMBL" id="KGM56686.1"/>
    </source>
</evidence>
<dbReference type="OrthoDB" id="5295388at2"/>
<dbReference type="Pfam" id="PF00708">
    <property type="entry name" value="Acylphosphatase"/>
    <property type="match status" value="1"/>
</dbReference>
<keyword evidence="10" id="KW-1185">Reference proteome</keyword>
<evidence type="ECO:0000313" key="10">
    <source>
        <dbReference type="Proteomes" id="UP000029989"/>
    </source>
</evidence>
<comment type="caution">
    <text evidence="9">The sequence shown here is derived from an EMBL/GenBank/DDBJ whole genome shotgun (WGS) entry which is preliminary data.</text>
</comment>
<evidence type="ECO:0000256" key="6">
    <source>
        <dbReference type="RuleBase" id="RU004168"/>
    </source>
</evidence>
<evidence type="ECO:0000256" key="2">
    <source>
        <dbReference type="ARBA" id="ARBA00012150"/>
    </source>
</evidence>
<keyword evidence="5" id="KW-0378">Hydrolase</keyword>
<dbReference type="Proteomes" id="UP000029989">
    <property type="component" value="Unassembled WGS sequence"/>
</dbReference>
<proteinExistence type="inferred from homology"/>
<dbReference type="AlphaFoldDB" id="A0A0A0F0H6"/>
<comment type="catalytic activity">
    <reaction evidence="4 5">
        <text>an acyl phosphate + H2O = a carboxylate + phosphate + H(+)</text>
        <dbReference type="Rhea" id="RHEA:14965"/>
        <dbReference type="ChEBI" id="CHEBI:15377"/>
        <dbReference type="ChEBI" id="CHEBI:15378"/>
        <dbReference type="ChEBI" id="CHEBI:29067"/>
        <dbReference type="ChEBI" id="CHEBI:43474"/>
        <dbReference type="ChEBI" id="CHEBI:59918"/>
        <dbReference type="EC" id="3.6.1.7"/>
    </reaction>
</comment>